<protein>
    <submittedName>
        <fullName evidence="9">Glycerophosphodiester phosphodiesterase domain-containing 5-like protein</fullName>
    </submittedName>
</protein>
<dbReference type="GO" id="GO:0008889">
    <property type="term" value="F:glycerophosphodiester phosphodiesterase activity"/>
    <property type="evidence" value="ECO:0007669"/>
    <property type="project" value="TreeGrafter"/>
</dbReference>
<organism evidence="9 10">
    <name type="scientific">Labeo rohita</name>
    <name type="common">Indian major carp</name>
    <name type="synonym">Cyprinus rohita</name>
    <dbReference type="NCBI Taxonomy" id="84645"/>
    <lineage>
        <taxon>Eukaryota</taxon>
        <taxon>Metazoa</taxon>
        <taxon>Chordata</taxon>
        <taxon>Craniata</taxon>
        <taxon>Vertebrata</taxon>
        <taxon>Euteleostomi</taxon>
        <taxon>Actinopterygii</taxon>
        <taxon>Neopterygii</taxon>
        <taxon>Teleostei</taxon>
        <taxon>Ostariophysi</taxon>
        <taxon>Cypriniformes</taxon>
        <taxon>Cyprinidae</taxon>
        <taxon>Labeoninae</taxon>
        <taxon>Labeonini</taxon>
        <taxon>Labeo</taxon>
    </lineage>
</organism>
<keyword evidence="10" id="KW-1185">Reference proteome</keyword>
<evidence type="ECO:0000256" key="3">
    <source>
        <dbReference type="ARBA" id="ARBA00022692"/>
    </source>
</evidence>
<dbReference type="EMBL" id="QBIY01003709">
    <property type="protein sequence ID" value="RXN39021.1"/>
    <property type="molecule type" value="Genomic_DNA"/>
</dbReference>
<evidence type="ECO:0000256" key="5">
    <source>
        <dbReference type="ARBA" id="ARBA00022989"/>
    </source>
</evidence>
<dbReference type="PROSITE" id="PS51704">
    <property type="entry name" value="GP_PDE"/>
    <property type="match status" value="1"/>
</dbReference>
<dbReference type="PANTHER" id="PTHR23344">
    <property type="entry name" value="GLYCEROPHOSPHORYL DIESTER PHOSPHODIESTERASE"/>
    <property type="match status" value="1"/>
</dbReference>
<comment type="subcellular location">
    <subcellularLocation>
        <location evidence="1">Membrane</location>
        <topology evidence="1">Multi-pass membrane protein</topology>
    </subcellularLocation>
</comment>
<dbReference type="PANTHER" id="PTHR23344:SF49">
    <property type="entry name" value="GLYCEROPHOSPHODIESTER PHOSPHODIESTERASE DOMAIN-CONTAINING 5A"/>
    <property type="match status" value="1"/>
</dbReference>
<dbReference type="SUPFAM" id="SSF51695">
    <property type="entry name" value="PLC-like phosphodiesterases"/>
    <property type="match status" value="1"/>
</dbReference>
<keyword evidence="5" id="KW-1133">Transmembrane helix</keyword>
<accession>A0A498P492</accession>
<dbReference type="GO" id="GO:0045666">
    <property type="term" value="P:positive regulation of neuron differentiation"/>
    <property type="evidence" value="ECO:0007669"/>
    <property type="project" value="TreeGrafter"/>
</dbReference>
<evidence type="ECO:0000313" key="9">
    <source>
        <dbReference type="EMBL" id="RXN39021.1"/>
    </source>
</evidence>
<comment type="similarity">
    <text evidence="2">Belongs to the glycerophosphoryl diester phosphodiesterase family.</text>
</comment>
<keyword evidence="3" id="KW-0812">Transmembrane</keyword>
<dbReference type="GO" id="GO:0005886">
    <property type="term" value="C:plasma membrane"/>
    <property type="evidence" value="ECO:0007669"/>
    <property type="project" value="TreeGrafter"/>
</dbReference>
<evidence type="ECO:0000256" key="7">
    <source>
        <dbReference type="ARBA" id="ARBA00023180"/>
    </source>
</evidence>
<dbReference type="InterPro" id="IPR017946">
    <property type="entry name" value="PLC-like_Pdiesterase_TIM-brl"/>
</dbReference>
<keyword evidence="6" id="KW-0472">Membrane</keyword>
<evidence type="ECO:0000256" key="1">
    <source>
        <dbReference type="ARBA" id="ARBA00004141"/>
    </source>
</evidence>
<comment type="caution">
    <text evidence="9">The sequence shown here is derived from an EMBL/GenBank/DDBJ whole genome shotgun (WGS) entry which is preliminary data.</text>
</comment>
<dbReference type="Gene3D" id="3.20.20.190">
    <property type="entry name" value="Phosphatidylinositol (PI) phosphodiesterase"/>
    <property type="match status" value="1"/>
</dbReference>
<sequence>MRDRTLRRTTNVDKLFPSRQDHDASFFNWTEIRSLNAGLWFLRDDPYWTVQYMSEKDRNRTANQTVCSLAELLRLAARTNRSVIFSLRRPPPQHPRHQLWVSDALKVIQRSSIQPEQVFLS</sequence>
<dbReference type="AlphaFoldDB" id="A0A498P492"/>
<evidence type="ECO:0000313" key="10">
    <source>
        <dbReference type="Proteomes" id="UP000290572"/>
    </source>
</evidence>
<gene>
    <name evidence="9" type="ORF">ROHU_000590</name>
</gene>
<evidence type="ECO:0000259" key="8">
    <source>
        <dbReference type="PROSITE" id="PS51704"/>
    </source>
</evidence>
<proteinExistence type="inferred from homology"/>
<evidence type="ECO:0000256" key="6">
    <source>
        <dbReference type="ARBA" id="ARBA00023136"/>
    </source>
</evidence>
<dbReference type="GO" id="GO:0006629">
    <property type="term" value="P:lipid metabolic process"/>
    <property type="evidence" value="ECO:0007669"/>
    <property type="project" value="InterPro"/>
</dbReference>
<keyword evidence="7" id="KW-0325">Glycoprotein</keyword>
<dbReference type="STRING" id="84645.A0A498P492"/>
<dbReference type="Proteomes" id="UP000290572">
    <property type="component" value="Unassembled WGS sequence"/>
</dbReference>
<name>A0A498P492_LABRO</name>
<evidence type="ECO:0000256" key="2">
    <source>
        <dbReference type="ARBA" id="ARBA00007277"/>
    </source>
</evidence>
<evidence type="ECO:0000256" key="4">
    <source>
        <dbReference type="ARBA" id="ARBA00022801"/>
    </source>
</evidence>
<dbReference type="InterPro" id="IPR030395">
    <property type="entry name" value="GP_PDE_dom"/>
</dbReference>
<keyword evidence="4" id="KW-0378">Hydrolase</keyword>
<reference evidence="9 10" key="1">
    <citation type="submission" date="2018-03" db="EMBL/GenBank/DDBJ databases">
        <title>Draft genome sequence of Rohu Carp (Labeo rohita).</title>
        <authorList>
            <person name="Das P."/>
            <person name="Kushwaha B."/>
            <person name="Joshi C.G."/>
            <person name="Kumar D."/>
            <person name="Nagpure N.S."/>
            <person name="Sahoo L."/>
            <person name="Das S.P."/>
            <person name="Bit A."/>
            <person name="Patnaik S."/>
            <person name="Meher P.K."/>
            <person name="Jayasankar P."/>
            <person name="Koringa P.G."/>
            <person name="Patel N.V."/>
            <person name="Hinsu A.T."/>
            <person name="Kumar R."/>
            <person name="Pandey M."/>
            <person name="Agarwal S."/>
            <person name="Srivastava S."/>
            <person name="Singh M."/>
            <person name="Iquebal M.A."/>
            <person name="Jaiswal S."/>
            <person name="Angadi U.B."/>
            <person name="Kumar N."/>
            <person name="Raza M."/>
            <person name="Shah T.M."/>
            <person name="Rai A."/>
            <person name="Jena J.K."/>
        </authorList>
    </citation>
    <scope>NUCLEOTIDE SEQUENCE [LARGE SCALE GENOMIC DNA]</scope>
    <source>
        <strain evidence="9">DASCIFA01</strain>
        <tissue evidence="9">Testis</tissue>
    </source>
</reference>
<feature type="domain" description="GP-PDE" evidence="8">
    <location>
        <begin position="1"/>
        <end position="121"/>
    </location>
</feature>